<dbReference type="Proteomes" id="UP000016930">
    <property type="component" value="Unassembled WGS sequence"/>
</dbReference>
<keyword evidence="3" id="KW-1185">Reference proteome</keyword>
<evidence type="ECO:0000256" key="1">
    <source>
        <dbReference type="SAM" id="MobiDB-lite"/>
    </source>
</evidence>
<protein>
    <submittedName>
        <fullName evidence="2">Uncharacterized protein</fullName>
    </submittedName>
</protein>
<organism evidence="2 3">
    <name type="scientific">Ceriporiopsis subvermispora (strain B)</name>
    <name type="common">White-rot fungus</name>
    <name type="synonym">Gelatoporia subvermispora</name>
    <dbReference type="NCBI Taxonomy" id="914234"/>
    <lineage>
        <taxon>Eukaryota</taxon>
        <taxon>Fungi</taxon>
        <taxon>Dikarya</taxon>
        <taxon>Basidiomycota</taxon>
        <taxon>Agaricomycotina</taxon>
        <taxon>Agaricomycetes</taxon>
        <taxon>Polyporales</taxon>
        <taxon>Gelatoporiaceae</taxon>
        <taxon>Gelatoporia</taxon>
    </lineage>
</organism>
<name>M2PAB5_CERS8</name>
<dbReference type="HOGENOM" id="CLU_2170765_0_0_1"/>
<proteinExistence type="predicted"/>
<evidence type="ECO:0000313" key="3">
    <source>
        <dbReference type="Proteomes" id="UP000016930"/>
    </source>
</evidence>
<feature type="region of interest" description="Disordered" evidence="1">
    <location>
        <begin position="44"/>
        <end position="110"/>
    </location>
</feature>
<sequence length="110" mass="11833">MGNESRAVALSLGDLTPIVHVLGSSAPPGTQPFRGVCQRAPADSPCAASVAVRPRRRPDWHEHPVPARSTLRTHPDRARRATNAPRIATPALDKPLMHRHSRVSPVATSC</sequence>
<reference evidence="2 3" key="1">
    <citation type="journal article" date="2012" name="Proc. Natl. Acad. Sci. U.S.A.">
        <title>Comparative genomics of Ceriporiopsis subvermispora and Phanerochaete chrysosporium provide insight into selective ligninolysis.</title>
        <authorList>
            <person name="Fernandez-Fueyo E."/>
            <person name="Ruiz-Duenas F.J."/>
            <person name="Ferreira P."/>
            <person name="Floudas D."/>
            <person name="Hibbett D.S."/>
            <person name="Canessa P."/>
            <person name="Larrondo L.F."/>
            <person name="James T.Y."/>
            <person name="Seelenfreund D."/>
            <person name="Lobos S."/>
            <person name="Polanco R."/>
            <person name="Tello M."/>
            <person name="Honda Y."/>
            <person name="Watanabe T."/>
            <person name="Watanabe T."/>
            <person name="Ryu J.S."/>
            <person name="Kubicek C.P."/>
            <person name="Schmoll M."/>
            <person name="Gaskell J."/>
            <person name="Hammel K.E."/>
            <person name="St John F.J."/>
            <person name="Vanden Wymelenberg A."/>
            <person name="Sabat G."/>
            <person name="Splinter BonDurant S."/>
            <person name="Syed K."/>
            <person name="Yadav J.S."/>
            <person name="Doddapaneni H."/>
            <person name="Subramanian V."/>
            <person name="Lavin J.L."/>
            <person name="Oguiza J.A."/>
            <person name="Perez G."/>
            <person name="Pisabarro A.G."/>
            <person name="Ramirez L."/>
            <person name="Santoyo F."/>
            <person name="Master E."/>
            <person name="Coutinho P.M."/>
            <person name="Henrissat B."/>
            <person name="Lombard V."/>
            <person name="Magnuson J.K."/>
            <person name="Kuees U."/>
            <person name="Hori C."/>
            <person name="Igarashi K."/>
            <person name="Samejima M."/>
            <person name="Held B.W."/>
            <person name="Barry K.W."/>
            <person name="LaButti K.M."/>
            <person name="Lapidus A."/>
            <person name="Lindquist E.A."/>
            <person name="Lucas S.M."/>
            <person name="Riley R."/>
            <person name="Salamov A.A."/>
            <person name="Hoffmeister D."/>
            <person name="Schwenk D."/>
            <person name="Hadar Y."/>
            <person name="Yarden O."/>
            <person name="de Vries R.P."/>
            <person name="Wiebenga A."/>
            <person name="Stenlid J."/>
            <person name="Eastwood D."/>
            <person name="Grigoriev I.V."/>
            <person name="Berka R.M."/>
            <person name="Blanchette R.A."/>
            <person name="Kersten P."/>
            <person name="Martinez A.T."/>
            <person name="Vicuna R."/>
            <person name="Cullen D."/>
        </authorList>
    </citation>
    <scope>NUCLEOTIDE SEQUENCE [LARGE SCALE GENOMIC DNA]</scope>
    <source>
        <strain evidence="2 3">B</strain>
    </source>
</reference>
<evidence type="ECO:0000313" key="2">
    <source>
        <dbReference type="EMBL" id="EMD32414.1"/>
    </source>
</evidence>
<gene>
    <name evidence="2" type="ORF">CERSUDRAFT_99497</name>
</gene>
<dbReference type="AlphaFoldDB" id="M2PAB5"/>
<accession>M2PAB5</accession>
<dbReference type="EMBL" id="KB445811">
    <property type="protein sequence ID" value="EMD32414.1"/>
    <property type="molecule type" value="Genomic_DNA"/>
</dbReference>